<reference evidence="1 2" key="1">
    <citation type="submission" date="2019-07" db="EMBL/GenBank/DDBJ databases">
        <title>Whole genome shotgun sequence of Acetobacter oeni NBRC 105207.</title>
        <authorList>
            <person name="Hosoyama A."/>
            <person name="Uohara A."/>
            <person name="Ohji S."/>
            <person name="Ichikawa N."/>
        </authorList>
    </citation>
    <scope>NUCLEOTIDE SEQUENCE [LARGE SCALE GENOMIC DNA]</scope>
    <source>
        <strain evidence="1 2">NBRC 105207</strain>
    </source>
</reference>
<dbReference type="AlphaFoldDB" id="A0A511XI24"/>
<gene>
    <name evidence="1" type="ORF">AOE01nite_08190</name>
</gene>
<dbReference type="EMBL" id="BJYG01000007">
    <property type="protein sequence ID" value="GEN62595.1"/>
    <property type="molecule type" value="Genomic_DNA"/>
</dbReference>
<name>A0A511XI24_9PROT</name>
<dbReference type="Proteomes" id="UP000321746">
    <property type="component" value="Unassembled WGS sequence"/>
</dbReference>
<accession>A0A511XI24</accession>
<proteinExistence type="predicted"/>
<evidence type="ECO:0000313" key="2">
    <source>
        <dbReference type="Proteomes" id="UP000321746"/>
    </source>
</evidence>
<organism evidence="1 2">
    <name type="scientific">Acetobacter oeni</name>
    <dbReference type="NCBI Taxonomy" id="304077"/>
    <lineage>
        <taxon>Bacteria</taxon>
        <taxon>Pseudomonadati</taxon>
        <taxon>Pseudomonadota</taxon>
        <taxon>Alphaproteobacteria</taxon>
        <taxon>Acetobacterales</taxon>
        <taxon>Acetobacteraceae</taxon>
        <taxon>Acetobacter</taxon>
    </lineage>
</organism>
<comment type="caution">
    <text evidence="1">The sequence shown here is derived from an EMBL/GenBank/DDBJ whole genome shotgun (WGS) entry which is preliminary data.</text>
</comment>
<sequence length="64" mass="6886">MDAQSVTDTKESRAEMHGLPCRDGYDAYNRALNGMAAKSCAQLRSACCAPGPYQTRSQCAALNE</sequence>
<keyword evidence="2" id="KW-1185">Reference proteome</keyword>
<evidence type="ECO:0000313" key="1">
    <source>
        <dbReference type="EMBL" id="GEN62595.1"/>
    </source>
</evidence>
<protein>
    <submittedName>
        <fullName evidence="1">Uncharacterized protein</fullName>
    </submittedName>
</protein>